<dbReference type="EMBL" id="JRES01000507">
    <property type="protein sequence ID" value="KNC30515.1"/>
    <property type="molecule type" value="Genomic_DNA"/>
</dbReference>
<dbReference type="AlphaFoldDB" id="A0A0L0CE38"/>
<evidence type="ECO:0000313" key="2">
    <source>
        <dbReference type="Proteomes" id="UP000037069"/>
    </source>
</evidence>
<reference evidence="1 2" key="1">
    <citation type="journal article" date="2015" name="Nat. Commun.">
        <title>Lucilia cuprina genome unlocks parasitic fly biology to underpin future interventions.</title>
        <authorList>
            <person name="Anstead C.A."/>
            <person name="Korhonen P.K."/>
            <person name="Young N.D."/>
            <person name="Hall R.S."/>
            <person name="Jex A.R."/>
            <person name="Murali S.C."/>
            <person name="Hughes D.S."/>
            <person name="Lee S.F."/>
            <person name="Perry T."/>
            <person name="Stroehlein A.J."/>
            <person name="Ansell B.R."/>
            <person name="Breugelmans B."/>
            <person name="Hofmann A."/>
            <person name="Qu J."/>
            <person name="Dugan S."/>
            <person name="Lee S.L."/>
            <person name="Chao H."/>
            <person name="Dinh H."/>
            <person name="Han Y."/>
            <person name="Doddapaneni H.V."/>
            <person name="Worley K.C."/>
            <person name="Muzny D.M."/>
            <person name="Ioannidis P."/>
            <person name="Waterhouse R.M."/>
            <person name="Zdobnov E.M."/>
            <person name="James P.J."/>
            <person name="Bagnall N.H."/>
            <person name="Kotze A.C."/>
            <person name="Gibbs R.A."/>
            <person name="Richards S."/>
            <person name="Batterham P."/>
            <person name="Gasser R.B."/>
        </authorList>
    </citation>
    <scope>NUCLEOTIDE SEQUENCE [LARGE SCALE GENOMIC DNA]</scope>
    <source>
        <strain evidence="1 2">LS</strain>
        <tissue evidence="1">Full body</tissue>
    </source>
</reference>
<accession>A0A0L0CE38</accession>
<comment type="caution">
    <text evidence="1">The sequence shown here is derived from an EMBL/GenBank/DDBJ whole genome shotgun (WGS) entry which is preliminary data.</text>
</comment>
<gene>
    <name evidence="1" type="ORF">FF38_02804</name>
</gene>
<keyword evidence="2" id="KW-1185">Reference proteome</keyword>
<sequence length="168" mass="19034">MVLEETLDNSSVKDLMFTRHSKKFAAAAPPNRKSLIKNKVKRADETTQVAGWLASILVKNKEANENGKRPFGMKWCFTFYPRDKCSYTQTPAHICLYKKLTKIHTRKLLVFKRTGTVISYFAIVLVGCAVNGDEAKVYSMLLSVKRILYELNYFGLLATKVTSISTTI</sequence>
<evidence type="ECO:0000313" key="1">
    <source>
        <dbReference type="EMBL" id="KNC30515.1"/>
    </source>
</evidence>
<protein>
    <submittedName>
        <fullName evidence="1">Uncharacterized protein</fullName>
    </submittedName>
</protein>
<dbReference type="Proteomes" id="UP000037069">
    <property type="component" value="Unassembled WGS sequence"/>
</dbReference>
<proteinExistence type="predicted"/>
<organism evidence="1 2">
    <name type="scientific">Lucilia cuprina</name>
    <name type="common">Green bottle fly</name>
    <name type="synonym">Australian sheep blowfly</name>
    <dbReference type="NCBI Taxonomy" id="7375"/>
    <lineage>
        <taxon>Eukaryota</taxon>
        <taxon>Metazoa</taxon>
        <taxon>Ecdysozoa</taxon>
        <taxon>Arthropoda</taxon>
        <taxon>Hexapoda</taxon>
        <taxon>Insecta</taxon>
        <taxon>Pterygota</taxon>
        <taxon>Neoptera</taxon>
        <taxon>Endopterygota</taxon>
        <taxon>Diptera</taxon>
        <taxon>Brachycera</taxon>
        <taxon>Muscomorpha</taxon>
        <taxon>Oestroidea</taxon>
        <taxon>Calliphoridae</taxon>
        <taxon>Luciliinae</taxon>
        <taxon>Lucilia</taxon>
    </lineage>
</organism>
<name>A0A0L0CE38_LUCCU</name>